<dbReference type="PANTHER" id="PTHR48111">
    <property type="entry name" value="REGULATOR OF RPOS"/>
    <property type="match status" value="1"/>
</dbReference>
<evidence type="ECO:0000256" key="3">
    <source>
        <dbReference type="ARBA" id="ARBA00023015"/>
    </source>
</evidence>
<keyword evidence="11" id="KW-1185">Reference proteome</keyword>
<dbReference type="Gene3D" id="6.10.250.690">
    <property type="match status" value="1"/>
</dbReference>
<keyword evidence="4 7" id="KW-0238">DNA-binding</keyword>
<dbReference type="PROSITE" id="PS51755">
    <property type="entry name" value="OMPR_PHOB"/>
    <property type="match status" value="1"/>
</dbReference>
<dbReference type="Proteomes" id="UP000248863">
    <property type="component" value="Unassembled WGS sequence"/>
</dbReference>
<dbReference type="GO" id="GO:0006355">
    <property type="term" value="P:regulation of DNA-templated transcription"/>
    <property type="evidence" value="ECO:0007669"/>
    <property type="project" value="InterPro"/>
</dbReference>
<protein>
    <submittedName>
        <fullName evidence="10">DNA-binding response regulator</fullName>
    </submittedName>
</protein>
<evidence type="ECO:0000259" key="8">
    <source>
        <dbReference type="PROSITE" id="PS50110"/>
    </source>
</evidence>
<dbReference type="PANTHER" id="PTHR48111:SF4">
    <property type="entry name" value="DNA-BINDING DUAL TRANSCRIPTIONAL REGULATOR OMPR"/>
    <property type="match status" value="1"/>
</dbReference>
<dbReference type="PROSITE" id="PS50110">
    <property type="entry name" value="RESPONSE_REGULATORY"/>
    <property type="match status" value="1"/>
</dbReference>
<dbReference type="Pfam" id="PF00072">
    <property type="entry name" value="Response_reg"/>
    <property type="match status" value="1"/>
</dbReference>
<feature type="domain" description="OmpR/PhoB-type" evidence="9">
    <location>
        <begin position="136"/>
        <end position="236"/>
    </location>
</feature>
<dbReference type="InterPro" id="IPR001789">
    <property type="entry name" value="Sig_transdc_resp-reg_receiver"/>
</dbReference>
<keyword evidence="3" id="KW-0805">Transcription regulation</keyword>
<dbReference type="SUPFAM" id="SSF46894">
    <property type="entry name" value="C-terminal effector domain of the bipartite response regulators"/>
    <property type="match status" value="1"/>
</dbReference>
<sequence length="241" mass="26729">MSGTPAILVVDDDEAVREVLRKGLEAEGFAVREAAGKKSLLEALDAEPIRLITLDLGLGRDDGLSLANEIRARRNLPIVMITARGEPVDRVTGLEHGADDYITKPFHIREVVLRIRTVLRHYTGLQTSPEHDGPTNRRHRFAAGVLDMGRRELRDPAGSALELTDTEIRLLDLFLRCPNRVLSRDEISLAIVGRRWEPLDRTVDGHVARLRRKIEPPGEAPTLIKSVRGVGYVFTGDVTTG</sequence>
<keyword evidence="1 6" id="KW-0597">Phosphoprotein</keyword>
<feature type="domain" description="Response regulatory" evidence="8">
    <location>
        <begin position="6"/>
        <end position="119"/>
    </location>
</feature>
<feature type="modified residue" description="4-aspartylphosphate" evidence="6">
    <location>
        <position position="55"/>
    </location>
</feature>
<dbReference type="RefSeq" id="WP_111358123.1">
    <property type="nucleotide sequence ID" value="NZ_NHSK01000081.1"/>
</dbReference>
<dbReference type="CDD" id="cd00383">
    <property type="entry name" value="trans_reg_C"/>
    <property type="match status" value="1"/>
</dbReference>
<evidence type="ECO:0000313" key="10">
    <source>
        <dbReference type="EMBL" id="RAI37509.1"/>
    </source>
</evidence>
<dbReference type="Gene3D" id="3.40.50.2300">
    <property type="match status" value="1"/>
</dbReference>
<dbReference type="AlphaFoldDB" id="A0A327KFE7"/>
<dbReference type="GO" id="GO:0000976">
    <property type="term" value="F:transcription cis-regulatory region binding"/>
    <property type="evidence" value="ECO:0007669"/>
    <property type="project" value="TreeGrafter"/>
</dbReference>
<gene>
    <name evidence="10" type="ORF">CH338_15895</name>
</gene>
<evidence type="ECO:0000256" key="6">
    <source>
        <dbReference type="PROSITE-ProRule" id="PRU00169"/>
    </source>
</evidence>
<keyword evidence="2" id="KW-0902">Two-component regulatory system</keyword>
<evidence type="ECO:0000259" key="9">
    <source>
        <dbReference type="PROSITE" id="PS51755"/>
    </source>
</evidence>
<evidence type="ECO:0000256" key="7">
    <source>
        <dbReference type="PROSITE-ProRule" id="PRU01091"/>
    </source>
</evidence>
<accession>A0A327KFE7</accession>
<feature type="DNA-binding region" description="OmpR/PhoB-type" evidence="7">
    <location>
        <begin position="136"/>
        <end position="236"/>
    </location>
</feature>
<reference evidence="10 11" key="1">
    <citation type="submission" date="2017-07" db="EMBL/GenBank/DDBJ databases">
        <title>Draft Genome Sequences of Select Purple Nonsulfur Bacteria.</title>
        <authorList>
            <person name="Lasarre B."/>
            <person name="Mckinlay J.B."/>
        </authorList>
    </citation>
    <scope>NUCLEOTIDE SEQUENCE [LARGE SCALE GENOMIC DNA]</scope>
    <source>
        <strain evidence="10 11">DSM 11907</strain>
    </source>
</reference>
<dbReference type="InterPro" id="IPR016032">
    <property type="entry name" value="Sig_transdc_resp-reg_C-effctor"/>
</dbReference>
<dbReference type="SMART" id="SM00862">
    <property type="entry name" value="Trans_reg_C"/>
    <property type="match status" value="1"/>
</dbReference>
<dbReference type="OrthoDB" id="9802426at2"/>
<dbReference type="InterPro" id="IPR039420">
    <property type="entry name" value="WalR-like"/>
</dbReference>
<comment type="caution">
    <text evidence="10">The sequence shown here is derived from an EMBL/GenBank/DDBJ whole genome shotgun (WGS) entry which is preliminary data.</text>
</comment>
<dbReference type="Gene3D" id="1.10.10.10">
    <property type="entry name" value="Winged helix-like DNA-binding domain superfamily/Winged helix DNA-binding domain"/>
    <property type="match status" value="1"/>
</dbReference>
<keyword evidence="5" id="KW-0804">Transcription</keyword>
<dbReference type="GO" id="GO:0005829">
    <property type="term" value="C:cytosol"/>
    <property type="evidence" value="ECO:0007669"/>
    <property type="project" value="TreeGrafter"/>
</dbReference>
<dbReference type="EMBL" id="NPEU01000180">
    <property type="protein sequence ID" value="RAI37509.1"/>
    <property type="molecule type" value="Genomic_DNA"/>
</dbReference>
<dbReference type="SMART" id="SM00448">
    <property type="entry name" value="REC"/>
    <property type="match status" value="1"/>
</dbReference>
<evidence type="ECO:0000256" key="4">
    <source>
        <dbReference type="ARBA" id="ARBA00023125"/>
    </source>
</evidence>
<dbReference type="Pfam" id="PF00486">
    <property type="entry name" value="Trans_reg_C"/>
    <property type="match status" value="1"/>
</dbReference>
<name>A0A327KFE7_9BRAD</name>
<dbReference type="InterPro" id="IPR036388">
    <property type="entry name" value="WH-like_DNA-bd_sf"/>
</dbReference>
<organism evidence="10 11">
    <name type="scientific">Rhodoplanes elegans</name>
    <dbReference type="NCBI Taxonomy" id="29408"/>
    <lineage>
        <taxon>Bacteria</taxon>
        <taxon>Pseudomonadati</taxon>
        <taxon>Pseudomonadota</taxon>
        <taxon>Alphaproteobacteria</taxon>
        <taxon>Hyphomicrobiales</taxon>
        <taxon>Nitrobacteraceae</taxon>
        <taxon>Rhodoplanes</taxon>
    </lineage>
</organism>
<dbReference type="SUPFAM" id="SSF52172">
    <property type="entry name" value="CheY-like"/>
    <property type="match status" value="1"/>
</dbReference>
<dbReference type="GO" id="GO:0000156">
    <property type="term" value="F:phosphorelay response regulator activity"/>
    <property type="evidence" value="ECO:0007669"/>
    <property type="project" value="TreeGrafter"/>
</dbReference>
<dbReference type="InterPro" id="IPR001867">
    <property type="entry name" value="OmpR/PhoB-type_DNA-bd"/>
</dbReference>
<evidence type="ECO:0000256" key="1">
    <source>
        <dbReference type="ARBA" id="ARBA00022553"/>
    </source>
</evidence>
<evidence type="ECO:0000256" key="2">
    <source>
        <dbReference type="ARBA" id="ARBA00023012"/>
    </source>
</evidence>
<dbReference type="GO" id="GO:0032993">
    <property type="term" value="C:protein-DNA complex"/>
    <property type="evidence" value="ECO:0007669"/>
    <property type="project" value="TreeGrafter"/>
</dbReference>
<proteinExistence type="predicted"/>
<evidence type="ECO:0000313" key="11">
    <source>
        <dbReference type="Proteomes" id="UP000248863"/>
    </source>
</evidence>
<dbReference type="InterPro" id="IPR011006">
    <property type="entry name" value="CheY-like_superfamily"/>
</dbReference>
<evidence type="ECO:0000256" key="5">
    <source>
        <dbReference type="ARBA" id="ARBA00023163"/>
    </source>
</evidence>